<evidence type="ECO:0000313" key="3">
    <source>
        <dbReference type="Proteomes" id="UP001604277"/>
    </source>
</evidence>
<feature type="region of interest" description="Disordered" evidence="1">
    <location>
        <begin position="68"/>
        <end position="101"/>
    </location>
</feature>
<evidence type="ECO:0000256" key="1">
    <source>
        <dbReference type="SAM" id="MobiDB-lite"/>
    </source>
</evidence>
<gene>
    <name evidence="2" type="ORF">Fot_41767</name>
</gene>
<dbReference type="Proteomes" id="UP001604277">
    <property type="component" value="Unassembled WGS sequence"/>
</dbReference>
<protein>
    <submittedName>
        <fullName evidence="2">Uncharacterized protein</fullName>
    </submittedName>
</protein>
<name>A0ABD1RJ89_9LAMI</name>
<organism evidence="2 3">
    <name type="scientific">Forsythia ovata</name>
    <dbReference type="NCBI Taxonomy" id="205694"/>
    <lineage>
        <taxon>Eukaryota</taxon>
        <taxon>Viridiplantae</taxon>
        <taxon>Streptophyta</taxon>
        <taxon>Embryophyta</taxon>
        <taxon>Tracheophyta</taxon>
        <taxon>Spermatophyta</taxon>
        <taxon>Magnoliopsida</taxon>
        <taxon>eudicotyledons</taxon>
        <taxon>Gunneridae</taxon>
        <taxon>Pentapetalae</taxon>
        <taxon>asterids</taxon>
        <taxon>lamiids</taxon>
        <taxon>Lamiales</taxon>
        <taxon>Oleaceae</taxon>
        <taxon>Forsythieae</taxon>
        <taxon>Forsythia</taxon>
    </lineage>
</organism>
<accession>A0ABD1RJ89</accession>
<comment type="caution">
    <text evidence="2">The sequence shown here is derived from an EMBL/GenBank/DDBJ whole genome shotgun (WGS) entry which is preliminary data.</text>
</comment>
<dbReference type="EMBL" id="JBFOLJ010000012">
    <property type="protein sequence ID" value="KAL2488475.1"/>
    <property type="molecule type" value="Genomic_DNA"/>
</dbReference>
<dbReference type="AlphaFoldDB" id="A0ABD1RJ89"/>
<proteinExistence type="predicted"/>
<sequence>MSGFYFSSVPKLKLRRGGVVDDILIPPSAPSTVSDPRVTILQVPEIMTGSPSFIPLAPEVISKVPPASFSVKPMPSSGSARQSGKRKAGAHSREEAFRDLPSPPLGKCEYINIGSRGDKLPSGLREAFTPGCHCGGISS</sequence>
<keyword evidence="3" id="KW-1185">Reference proteome</keyword>
<evidence type="ECO:0000313" key="2">
    <source>
        <dbReference type="EMBL" id="KAL2488475.1"/>
    </source>
</evidence>
<reference evidence="3" key="1">
    <citation type="submission" date="2024-07" db="EMBL/GenBank/DDBJ databases">
        <title>Two chromosome-level genome assemblies of Korean endemic species Abeliophyllum distichum and Forsythia ovata (Oleaceae).</title>
        <authorList>
            <person name="Jang H."/>
        </authorList>
    </citation>
    <scope>NUCLEOTIDE SEQUENCE [LARGE SCALE GENOMIC DNA]</scope>
</reference>